<evidence type="ECO:0000256" key="4">
    <source>
        <dbReference type="PROSITE-ProRule" id="PRU00433"/>
    </source>
</evidence>
<keyword evidence="5" id="KW-0732">Signal</keyword>
<sequence>MRWNWAVRVLALVAAGPLSAQEADKRLTLAAPKTLTESGLIDFLVPRFSLKTSIRITLAPEGAGADAVLGDEGVAAFEGLDQVWHLDVGADPDAQRFADWLMSDVGRGTVDQFAVDGTAVFSSSLTQLVEVAEVSYDGDAARGAELALERCGRCHVVSEENRMKAIGSTPSFAVLRTLPNWDGRFLAFYTLNPHPAFTQVAEVTPPFDQSRPSPIEPVRITLDELEDVLSFVAAMPPADLGAPVQSR</sequence>
<dbReference type="PROSITE" id="PS51007">
    <property type="entry name" value="CYTC"/>
    <property type="match status" value="1"/>
</dbReference>
<dbReference type="GO" id="GO:0009055">
    <property type="term" value="F:electron transfer activity"/>
    <property type="evidence" value="ECO:0007669"/>
    <property type="project" value="InterPro"/>
</dbReference>
<dbReference type="GO" id="GO:0020037">
    <property type="term" value="F:heme binding"/>
    <property type="evidence" value="ECO:0007669"/>
    <property type="project" value="InterPro"/>
</dbReference>
<dbReference type="Gene3D" id="1.10.760.10">
    <property type="entry name" value="Cytochrome c-like domain"/>
    <property type="match status" value="1"/>
</dbReference>
<dbReference type="RefSeq" id="WP_089271531.1">
    <property type="nucleotide sequence ID" value="NZ_FZNN01000013.1"/>
</dbReference>
<accession>A0A238XVP0</accession>
<evidence type="ECO:0000256" key="2">
    <source>
        <dbReference type="ARBA" id="ARBA00022723"/>
    </source>
</evidence>
<feature type="signal peptide" evidence="5">
    <location>
        <begin position="1"/>
        <end position="20"/>
    </location>
</feature>
<keyword evidence="1 4" id="KW-0349">Heme</keyword>
<dbReference type="AlphaFoldDB" id="A0A238XVP0"/>
<dbReference type="SUPFAM" id="SSF46626">
    <property type="entry name" value="Cytochrome c"/>
    <property type="match status" value="1"/>
</dbReference>
<reference evidence="7 8" key="1">
    <citation type="submission" date="2017-06" db="EMBL/GenBank/DDBJ databases">
        <authorList>
            <person name="Kim H.J."/>
            <person name="Triplett B.A."/>
        </authorList>
    </citation>
    <scope>NUCLEOTIDE SEQUENCE [LARGE SCALE GENOMIC DNA]</scope>
    <source>
        <strain evidence="7 8">DSM 29052</strain>
    </source>
</reference>
<evidence type="ECO:0000259" key="6">
    <source>
        <dbReference type="PROSITE" id="PS51007"/>
    </source>
</evidence>
<keyword evidence="8" id="KW-1185">Reference proteome</keyword>
<evidence type="ECO:0000256" key="1">
    <source>
        <dbReference type="ARBA" id="ARBA00022617"/>
    </source>
</evidence>
<dbReference type="GO" id="GO:0046872">
    <property type="term" value="F:metal ion binding"/>
    <property type="evidence" value="ECO:0007669"/>
    <property type="project" value="UniProtKB-KW"/>
</dbReference>
<organism evidence="7 8">
    <name type="scientific">Puniceibacterium sediminis</name>
    <dbReference type="NCBI Taxonomy" id="1608407"/>
    <lineage>
        <taxon>Bacteria</taxon>
        <taxon>Pseudomonadati</taxon>
        <taxon>Pseudomonadota</taxon>
        <taxon>Alphaproteobacteria</taxon>
        <taxon>Rhodobacterales</taxon>
        <taxon>Paracoccaceae</taxon>
        <taxon>Puniceibacterium</taxon>
    </lineage>
</organism>
<dbReference type="Proteomes" id="UP000198417">
    <property type="component" value="Unassembled WGS sequence"/>
</dbReference>
<dbReference type="InterPro" id="IPR009056">
    <property type="entry name" value="Cyt_c-like_dom"/>
</dbReference>
<evidence type="ECO:0000256" key="5">
    <source>
        <dbReference type="SAM" id="SignalP"/>
    </source>
</evidence>
<dbReference type="EMBL" id="FZNN01000013">
    <property type="protein sequence ID" value="SNR62059.1"/>
    <property type="molecule type" value="Genomic_DNA"/>
</dbReference>
<gene>
    <name evidence="7" type="ORF">SAMN06265370_1137</name>
</gene>
<feature type="chain" id="PRO_5012014551" description="Cytochrome c domain-containing protein" evidence="5">
    <location>
        <begin position="21"/>
        <end position="247"/>
    </location>
</feature>
<proteinExistence type="predicted"/>
<name>A0A238XVP0_9RHOB</name>
<dbReference type="InterPro" id="IPR036909">
    <property type="entry name" value="Cyt_c-like_dom_sf"/>
</dbReference>
<evidence type="ECO:0000256" key="3">
    <source>
        <dbReference type="ARBA" id="ARBA00023004"/>
    </source>
</evidence>
<evidence type="ECO:0000313" key="8">
    <source>
        <dbReference type="Proteomes" id="UP000198417"/>
    </source>
</evidence>
<feature type="domain" description="Cytochrome c" evidence="6">
    <location>
        <begin position="138"/>
        <end position="236"/>
    </location>
</feature>
<keyword evidence="3 4" id="KW-0408">Iron</keyword>
<dbReference type="OrthoDB" id="7365807at2"/>
<keyword evidence="2 4" id="KW-0479">Metal-binding</keyword>
<protein>
    <recommendedName>
        <fullName evidence="6">Cytochrome c domain-containing protein</fullName>
    </recommendedName>
</protein>
<evidence type="ECO:0000313" key="7">
    <source>
        <dbReference type="EMBL" id="SNR62059.1"/>
    </source>
</evidence>